<dbReference type="Proteomes" id="UP000008206">
    <property type="component" value="Plasmid Cy782202"/>
</dbReference>
<organism evidence="2 3">
    <name type="scientific">Gloeothece verrucosa (strain PCC 7822)</name>
    <name type="common">Cyanothece sp. (strain PCC 7822)</name>
    <dbReference type="NCBI Taxonomy" id="497965"/>
    <lineage>
        <taxon>Bacteria</taxon>
        <taxon>Bacillati</taxon>
        <taxon>Cyanobacteriota</taxon>
        <taxon>Cyanophyceae</taxon>
        <taxon>Oscillatoriophycideae</taxon>
        <taxon>Chroococcales</taxon>
        <taxon>Aphanothecaceae</taxon>
        <taxon>Gloeothece</taxon>
        <taxon>Gloeothece verrucosa</taxon>
    </lineage>
</organism>
<accession>E0UMR4</accession>
<keyword evidence="3" id="KW-1185">Reference proteome</keyword>
<sequence>MSSIAVYIDVPFASFRQSHSREYGKTYPVPPPATVYGMLLSLVGEWDVYLHCGVQLAMAMISQPQISKVLRRIRRFKVKNFSDDRNTNPEYQEVLSNIKFIVWVASKNEQAQPTLRERIEQALIYPESVKRVGCLYLGESNDLVNKIKLISNDYCFEERWWLMQDEDGLIILPYWVDHVGSKNTRWLRYGLKKISVEFPPESCWTTIQAIR</sequence>
<evidence type="ECO:0000256" key="1">
    <source>
        <dbReference type="ARBA" id="ARBA00023118"/>
    </source>
</evidence>
<dbReference type="KEGG" id="cyj:Cyan7822_6462"/>
<evidence type="ECO:0000313" key="2">
    <source>
        <dbReference type="EMBL" id="ADN18244.1"/>
    </source>
</evidence>
<proteinExistence type="predicted"/>
<dbReference type="EMBL" id="CP002200">
    <property type="protein sequence ID" value="ADN18244.1"/>
    <property type="molecule type" value="Genomic_DNA"/>
</dbReference>
<name>E0UMR4_GLOV7</name>
<reference evidence="3" key="1">
    <citation type="journal article" date="2011" name="MBio">
        <title>Novel metabolic attributes of the genus Cyanothece, comprising a group of unicellular nitrogen-fixing Cyanobacteria.</title>
        <authorList>
            <person name="Bandyopadhyay A."/>
            <person name="Elvitigala T."/>
            <person name="Welsh E."/>
            <person name="Stockel J."/>
            <person name="Liberton M."/>
            <person name="Min H."/>
            <person name="Sherman L.A."/>
            <person name="Pakrasi H.B."/>
        </authorList>
    </citation>
    <scope>NUCLEOTIDE SEQUENCE [LARGE SCALE GENOMIC DNA]</scope>
    <source>
        <strain evidence="3">PCC 7822</strain>
        <plasmid evidence="3">Cy782202</plasmid>
    </source>
</reference>
<gene>
    <name evidence="2" type="ordered locus">Cyan7822_6462</name>
</gene>
<dbReference type="InterPro" id="IPR013415">
    <property type="entry name" value="Cas5_Cmx5_DevS"/>
</dbReference>
<geneLocation type="plasmid" evidence="2 3">
    <name>Cy782202</name>
</geneLocation>
<dbReference type="InterPro" id="IPR013422">
    <property type="entry name" value="CRISPR-assoc_prot_Cas5_N"/>
</dbReference>
<dbReference type="RefSeq" id="WP_013334990.1">
    <property type="nucleotide sequence ID" value="NC_014534.1"/>
</dbReference>
<evidence type="ECO:0000313" key="3">
    <source>
        <dbReference type="Proteomes" id="UP000008206"/>
    </source>
</evidence>
<keyword evidence="2" id="KW-0614">Plasmid</keyword>
<dbReference type="NCBIfam" id="TIGR02593">
    <property type="entry name" value="CRISPR_cas5"/>
    <property type="match status" value="1"/>
</dbReference>
<dbReference type="HOGENOM" id="CLU_1325024_0_0_3"/>
<dbReference type="NCBIfam" id="TIGR02586">
    <property type="entry name" value="cas5_cmx5_devS"/>
    <property type="match status" value="1"/>
</dbReference>
<dbReference type="CDD" id="cd09688">
    <property type="entry name" value="Cas5_I-C"/>
    <property type="match status" value="1"/>
</dbReference>
<protein>
    <submittedName>
        <fullName evidence="2">CRISPR-associated protein DevS</fullName>
    </submittedName>
</protein>
<dbReference type="GO" id="GO:0051607">
    <property type="term" value="P:defense response to virus"/>
    <property type="evidence" value="ECO:0007669"/>
    <property type="project" value="UniProtKB-KW"/>
</dbReference>
<dbReference type="AlphaFoldDB" id="E0UMR4"/>
<keyword evidence="1" id="KW-0051">Antiviral defense</keyword>
<dbReference type="OrthoDB" id="344955at2"/>